<protein>
    <submittedName>
        <fullName evidence="1">DUF72 domain-containing protein</fullName>
    </submittedName>
</protein>
<sequence>MAVRIGTAGWSIPRAVADRVPGEGTHLQRYAQRLNLAEINSSFHHPHRTSLYARWAAAVPDDFRFAVKLPKTITHKARLVDCDHLLVAFASEVTGLGDKRGPLLVQLPPSFVFPGEVAERFFDSLDRLLGGQVVIEPRNASWFTPEVDALLAARRIARVLADPPVPEAASAPGGWLGLTYIRLHGAPRVYWSSYADAQLAAIATRIAASEGDVWMIFDNTASGAALGNALDLDERLSA</sequence>
<gene>
    <name evidence="1" type="ORF">E5A73_02905</name>
</gene>
<dbReference type="EMBL" id="SRXT01000001">
    <property type="protein sequence ID" value="TGX56071.1"/>
    <property type="molecule type" value="Genomic_DNA"/>
</dbReference>
<keyword evidence="2" id="KW-1185">Reference proteome</keyword>
<dbReference type="Gene3D" id="3.20.20.410">
    <property type="entry name" value="Protein of unknown function UPF0759"/>
    <property type="match status" value="1"/>
</dbReference>
<proteinExistence type="predicted"/>
<dbReference type="InterPro" id="IPR002763">
    <property type="entry name" value="DUF72"/>
</dbReference>
<dbReference type="OrthoDB" id="9780310at2"/>
<organism evidence="1 2">
    <name type="scientific">Sphingomonas gei</name>
    <dbReference type="NCBI Taxonomy" id="1395960"/>
    <lineage>
        <taxon>Bacteria</taxon>
        <taxon>Pseudomonadati</taxon>
        <taxon>Pseudomonadota</taxon>
        <taxon>Alphaproteobacteria</taxon>
        <taxon>Sphingomonadales</taxon>
        <taxon>Sphingomonadaceae</taxon>
        <taxon>Sphingomonas</taxon>
    </lineage>
</organism>
<dbReference type="PANTHER" id="PTHR30348">
    <property type="entry name" value="UNCHARACTERIZED PROTEIN YECE"/>
    <property type="match status" value="1"/>
</dbReference>
<dbReference type="AlphaFoldDB" id="A0A4S1XIM2"/>
<dbReference type="SUPFAM" id="SSF117396">
    <property type="entry name" value="TM1631-like"/>
    <property type="match status" value="1"/>
</dbReference>
<name>A0A4S1XIM2_9SPHN</name>
<reference evidence="1 2" key="1">
    <citation type="submission" date="2019-04" db="EMBL/GenBank/DDBJ databases">
        <title>Sphingomonas psychrotolerans sp. nov., isolated from soil in the Tianshan Mountains, Xinjiang, China.</title>
        <authorList>
            <person name="Luo Y."/>
            <person name="Sheng H."/>
        </authorList>
    </citation>
    <scope>NUCLEOTIDE SEQUENCE [LARGE SCALE GENOMIC DNA]</scope>
    <source>
        <strain evidence="1 2">ZFGT-11</strain>
    </source>
</reference>
<accession>A0A4S1XIM2</accession>
<dbReference type="PANTHER" id="PTHR30348:SF14">
    <property type="entry name" value="BLR8050 PROTEIN"/>
    <property type="match status" value="1"/>
</dbReference>
<comment type="caution">
    <text evidence="1">The sequence shown here is derived from an EMBL/GenBank/DDBJ whole genome shotgun (WGS) entry which is preliminary data.</text>
</comment>
<evidence type="ECO:0000313" key="1">
    <source>
        <dbReference type="EMBL" id="TGX56071.1"/>
    </source>
</evidence>
<dbReference type="Proteomes" id="UP000306147">
    <property type="component" value="Unassembled WGS sequence"/>
</dbReference>
<dbReference type="RefSeq" id="WP_135962271.1">
    <property type="nucleotide sequence ID" value="NZ_SRXT01000001.1"/>
</dbReference>
<evidence type="ECO:0000313" key="2">
    <source>
        <dbReference type="Proteomes" id="UP000306147"/>
    </source>
</evidence>
<dbReference type="InterPro" id="IPR036520">
    <property type="entry name" value="UPF0759_sf"/>
</dbReference>
<dbReference type="Pfam" id="PF01904">
    <property type="entry name" value="DUF72"/>
    <property type="match status" value="1"/>
</dbReference>